<feature type="compositionally biased region" description="Polar residues" evidence="4">
    <location>
        <begin position="14"/>
        <end position="36"/>
    </location>
</feature>
<feature type="compositionally biased region" description="Acidic residues" evidence="4">
    <location>
        <begin position="156"/>
        <end position="176"/>
    </location>
</feature>
<dbReference type="InterPro" id="IPR044287">
    <property type="entry name" value="SGS3"/>
</dbReference>
<feature type="domain" description="XS" evidence="5">
    <location>
        <begin position="287"/>
        <end position="400"/>
    </location>
</feature>
<feature type="region of interest" description="Disordered" evidence="4">
    <location>
        <begin position="512"/>
        <end position="538"/>
    </location>
</feature>
<keyword evidence="1" id="KW-0175">Coiled coil</keyword>
<evidence type="ECO:0000313" key="7">
    <source>
        <dbReference type="EMBL" id="MED6168164.1"/>
    </source>
</evidence>
<dbReference type="InterPro" id="IPR005380">
    <property type="entry name" value="XS_domain"/>
</dbReference>
<accession>A0ABU6V521</accession>
<evidence type="ECO:0000256" key="2">
    <source>
        <dbReference type="ARBA" id="ARBA00023158"/>
    </source>
</evidence>
<sequence>MSSSRVGAFRKPLNGNSSYKAKTMSDYQPTTHQLTQGFPEVNLNPKEDHDGQWEVYAKKSKNKAGSSSTKLRNHGGFGRASGNLQQTQRRPAGRGNGRPQIYETNNVASTPLIRPPLEHGWNWQSRHGSKQSNCVDIEAAPESPLKNNDDFDDEVEEVSDAMEDTDDDLMSDDYDSDISQGSHESRKKNKWFYKFFENLDGLSVELINDPEREWHCPACQGGPGAVLWYTGLQSLMTHGKTKGSKRVKIHREFADLLDEELRRRGTSVIPPGEAFGKWKGLKVDQKDHEIVWPPMVIIQNTQLEQDENEKWVGMGNQKLLDYFSTYDAVKARHSYGPQGHRGMSVLIFEASATGYLEADRLHGHFVDQGTDRDAWFGRRKLFLPGGKRQLYGYMAVKDDLVFFNRHSQGKSRLKYDMRSYQEMVVKQFRQMSEDNQQLIYFKDKVAKEQRHAKALEVSFGIVSEKLRKTMVENCIVRLRTKKQHEENKEEMYMQEEFFREQLRNIHDSRNAKEEDFERMQQEKREQVKQSSASPLNAEEGRRKVQEYLKFVELQDKEMDKFVGEEEELRQAHEKNIAAMRQRHWEEKVELEKKFDEELAKLMEKYSPSRSESK</sequence>
<evidence type="ECO:0000313" key="8">
    <source>
        <dbReference type="Proteomes" id="UP001341840"/>
    </source>
</evidence>
<evidence type="ECO:0000256" key="4">
    <source>
        <dbReference type="SAM" id="MobiDB-lite"/>
    </source>
</evidence>
<dbReference type="CDD" id="cd12266">
    <property type="entry name" value="RRM_like_XS"/>
    <property type="match status" value="1"/>
</dbReference>
<dbReference type="InterPro" id="IPR005381">
    <property type="entry name" value="Znf-XS_domain"/>
</dbReference>
<comment type="similarity">
    <text evidence="3">Belongs to the SGS3 family.</text>
</comment>
<organism evidence="7 8">
    <name type="scientific">Stylosanthes scabra</name>
    <dbReference type="NCBI Taxonomy" id="79078"/>
    <lineage>
        <taxon>Eukaryota</taxon>
        <taxon>Viridiplantae</taxon>
        <taxon>Streptophyta</taxon>
        <taxon>Embryophyta</taxon>
        <taxon>Tracheophyta</taxon>
        <taxon>Spermatophyta</taxon>
        <taxon>Magnoliopsida</taxon>
        <taxon>eudicotyledons</taxon>
        <taxon>Gunneridae</taxon>
        <taxon>Pentapetalae</taxon>
        <taxon>rosids</taxon>
        <taxon>fabids</taxon>
        <taxon>Fabales</taxon>
        <taxon>Fabaceae</taxon>
        <taxon>Papilionoideae</taxon>
        <taxon>50 kb inversion clade</taxon>
        <taxon>dalbergioids sensu lato</taxon>
        <taxon>Dalbergieae</taxon>
        <taxon>Pterocarpus clade</taxon>
        <taxon>Stylosanthes</taxon>
    </lineage>
</organism>
<feature type="region of interest" description="Disordered" evidence="4">
    <location>
        <begin position="156"/>
        <end position="182"/>
    </location>
</feature>
<reference evidence="7 8" key="1">
    <citation type="journal article" date="2023" name="Plants (Basel)">
        <title>Bridging the Gap: Combining Genomics and Transcriptomics Approaches to Understand Stylosanthes scabra, an Orphan Legume from the Brazilian Caatinga.</title>
        <authorList>
            <person name="Ferreira-Neto J.R.C."/>
            <person name="da Silva M.D."/>
            <person name="Binneck E."/>
            <person name="de Melo N.F."/>
            <person name="da Silva R.H."/>
            <person name="de Melo A.L.T.M."/>
            <person name="Pandolfi V."/>
            <person name="Bustamante F.O."/>
            <person name="Brasileiro-Vidal A.C."/>
            <person name="Benko-Iseppon A.M."/>
        </authorList>
    </citation>
    <scope>NUCLEOTIDE SEQUENCE [LARGE SCALE GENOMIC DNA]</scope>
    <source>
        <tissue evidence="7">Leaves</tissue>
    </source>
</reference>
<dbReference type="Pfam" id="PF03470">
    <property type="entry name" value="zf-XS"/>
    <property type="match status" value="1"/>
</dbReference>
<dbReference type="PANTHER" id="PTHR46602">
    <property type="entry name" value="PROTEIN SUPPRESSOR OF GENE SILENCING 3"/>
    <property type="match status" value="1"/>
</dbReference>
<gene>
    <name evidence="7" type="primary">SGS3_2</name>
    <name evidence="7" type="ORF">PIB30_009381</name>
</gene>
<evidence type="ECO:0000259" key="6">
    <source>
        <dbReference type="Pfam" id="PF03470"/>
    </source>
</evidence>
<feature type="compositionally biased region" description="Basic and acidic residues" evidence="4">
    <location>
        <begin position="512"/>
        <end position="527"/>
    </location>
</feature>
<dbReference type="InterPro" id="IPR038588">
    <property type="entry name" value="XS_domain_sf"/>
</dbReference>
<proteinExistence type="inferred from homology"/>
<protein>
    <submittedName>
        <fullName evidence="7">Protein SUPPRESSOR OF GENE SILENCING</fullName>
    </submittedName>
</protein>
<comment type="caution">
    <text evidence="7">The sequence shown here is derived from an EMBL/GenBank/DDBJ whole genome shotgun (WGS) entry which is preliminary data.</text>
</comment>
<evidence type="ECO:0000256" key="1">
    <source>
        <dbReference type="ARBA" id="ARBA00023054"/>
    </source>
</evidence>
<feature type="domain" description="Zinc finger-XS" evidence="6">
    <location>
        <begin position="216"/>
        <end position="254"/>
    </location>
</feature>
<dbReference type="Gene3D" id="3.30.70.2890">
    <property type="entry name" value="XS domain"/>
    <property type="match status" value="1"/>
</dbReference>
<keyword evidence="2" id="KW-0943">RNA-mediated gene silencing</keyword>
<evidence type="ECO:0000256" key="3">
    <source>
        <dbReference type="ARBA" id="ARBA00024022"/>
    </source>
</evidence>
<keyword evidence="8" id="KW-1185">Reference proteome</keyword>
<evidence type="ECO:0000259" key="5">
    <source>
        <dbReference type="Pfam" id="PF03468"/>
    </source>
</evidence>
<feature type="region of interest" description="Disordered" evidence="4">
    <location>
        <begin position="1"/>
        <end position="101"/>
    </location>
</feature>
<dbReference type="PANTHER" id="PTHR46602:SF1">
    <property type="entry name" value="PROTEIN SUPPRESSOR OF GENE SILENCING 3"/>
    <property type="match status" value="1"/>
</dbReference>
<dbReference type="Proteomes" id="UP001341840">
    <property type="component" value="Unassembled WGS sequence"/>
</dbReference>
<dbReference type="EMBL" id="JASCZI010151056">
    <property type="protein sequence ID" value="MED6168164.1"/>
    <property type="molecule type" value="Genomic_DNA"/>
</dbReference>
<dbReference type="Pfam" id="PF03468">
    <property type="entry name" value="XS"/>
    <property type="match status" value="1"/>
</dbReference>
<name>A0ABU6V521_9FABA</name>